<keyword evidence="1" id="KW-0808">Transferase</keyword>
<proteinExistence type="predicted"/>
<keyword evidence="4" id="KW-1185">Reference proteome</keyword>
<accession>A0A699ZL11</accession>
<evidence type="ECO:0000256" key="1">
    <source>
        <dbReference type="ARBA" id="ARBA00022679"/>
    </source>
</evidence>
<dbReference type="GO" id="GO:0008080">
    <property type="term" value="F:N-acetyltransferase activity"/>
    <property type="evidence" value="ECO:0007669"/>
    <property type="project" value="InterPro"/>
</dbReference>
<comment type="caution">
    <text evidence="3">The sequence shown here is derived from an EMBL/GenBank/DDBJ whole genome shotgun (WGS) entry which is preliminary data.</text>
</comment>
<evidence type="ECO:0000313" key="3">
    <source>
        <dbReference type="EMBL" id="GFH19494.1"/>
    </source>
</evidence>
<dbReference type="InterPro" id="IPR016181">
    <property type="entry name" value="Acyl_CoA_acyltransferase"/>
</dbReference>
<dbReference type="PROSITE" id="PS51186">
    <property type="entry name" value="GNAT"/>
    <property type="match status" value="1"/>
</dbReference>
<dbReference type="Pfam" id="PF00583">
    <property type="entry name" value="Acetyltransf_1"/>
    <property type="match status" value="1"/>
</dbReference>
<dbReference type="InterPro" id="IPR050769">
    <property type="entry name" value="NAT_camello-type"/>
</dbReference>
<dbReference type="Proteomes" id="UP000485058">
    <property type="component" value="Unassembled WGS sequence"/>
</dbReference>
<evidence type="ECO:0000313" key="4">
    <source>
        <dbReference type="Proteomes" id="UP000485058"/>
    </source>
</evidence>
<dbReference type="CDD" id="cd04301">
    <property type="entry name" value="NAT_SF"/>
    <property type="match status" value="1"/>
</dbReference>
<dbReference type="EMBL" id="BLLF01001472">
    <property type="protein sequence ID" value="GFH19494.1"/>
    <property type="molecule type" value="Genomic_DNA"/>
</dbReference>
<feature type="non-terminal residue" evidence="3">
    <location>
        <position position="110"/>
    </location>
</feature>
<evidence type="ECO:0000259" key="2">
    <source>
        <dbReference type="PROSITE" id="PS51186"/>
    </source>
</evidence>
<dbReference type="InterPro" id="IPR000182">
    <property type="entry name" value="GNAT_dom"/>
</dbReference>
<gene>
    <name evidence="3" type="ORF">HaLaN_16448</name>
</gene>
<dbReference type="SUPFAM" id="SSF55729">
    <property type="entry name" value="Acyl-CoA N-acyltransferases (Nat)"/>
    <property type="match status" value="1"/>
</dbReference>
<dbReference type="PANTHER" id="PTHR13947:SF37">
    <property type="entry name" value="LD18367P"/>
    <property type="match status" value="1"/>
</dbReference>
<sequence>MTGGLLALPVAVAATVYKELGGYIKHSVQGDLSSISQVYGTPGSAFWVAELNNTVVGCVALERKTDSEAELRRMSVSTTLHRGGVGMRLAKAVVQHARMAGFAKVRLATA</sequence>
<organism evidence="3 4">
    <name type="scientific">Haematococcus lacustris</name>
    <name type="common">Green alga</name>
    <name type="synonym">Haematococcus pluvialis</name>
    <dbReference type="NCBI Taxonomy" id="44745"/>
    <lineage>
        <taxon>Eukaryota</taxon>
        <taxon>Viridiplantae</taxon>
        <taxon>Chlorophyta</taxon>
        <taxon>core chlorophytes</taxon>
        <taxon>Chlorophyceae</taxon>
        <taxon>CS clade</taxon>
        <taxon>Chlamydomonadales</taxon>
        <taxon>Haematococcaceae</taxon>
        <taxon>Haematococcus</taxon>
    </lineage>
</organism>
<feature type="non-terminal residue" evidence="3">
    <location>
        <position position="1"/>
    </location>
</feature>
<dbReference type="PANTHER" id="PTHR13947">
    <property type="entry name" value="GNAT FAMILY N-ACETYLTRANSFERASE"/>
    <property type="match status" value="1"/>
</dbReference>
<name>A0A699ZL11_HAELA</name>
<dbReference type="AlphaFoldDB" id="A0A699ZL11"/>
<protein>
    <recommendedName>
        <fullName evidence="2">N-acetyltransferase domain-containing protein</fullName>
    </recommendedName>
</protein>
<feature type="domain" description="N-acetyltransferase" evidence="2">
    <location>
        <begin position="1"/>
        <end position="110"/>
    </location>
</feature>
<reference evidence="3 4" key="1">
    <citation type="submission" date="2020-02" db="EMBL/GenBank/DDBJ databases">
        <title>Draft genome sequence of Haematococcus lacustris strain NIES-144.</title>
        <authorList>
            <person name="Morimoto D."/>
            <person name="Nakagawa S."/>
            <person name="Yoshida T."/>
            <person name="Sawayama S."/>
        </authorList>
    </citation>
    <scope>NUCLEOTIDE SEQUENCE [LARGE SCALE GENOMIC DNA]</scope>
    <source>
        <strain evidence="3 4">NIES-144</strain>
    </source>
</reference>
<dbReference type="Gene3D" id="3.40.630.30">
    <property type="match status" value="1"/>
</dbReference>